<dbReference type="Pfam" id="PF01595">
    <property type="entry name" value="CNNM"/>
    <property type="match status" value="1"/>
</dbReference>
<evidence type="ECO:0000313" key="14">
    <source>
        <dbReference type="EMBL" id="SFQ02675.1"/>
    </source>
</evidence>
<dbReference type="EMBL" id="FOXW01000001">
    <property type="protein sequence ID" value="SFQ02675.1"/>
    <property type="molecule type" value="Genomic_DNA"/>
</dbReference>
<keyword evidence="6 10" id="KW-1133">Transmembrane helix</keyword>
<dbReference type="Proteomes" id="UP000199136">
    <property type="component" value="Unassembled WGS sequence"/>
</dbReference>
<evidence type="ECO:0000256" key="7">
    <source>
        <dbReference type="ARBA" id="ARBA00023122"/>
    </source>
</evidence>
<reference evidence="14 15" key="1">
    <citation type="submission" date="2016-10" db="EMBL/GenBank/DDBJ databases">
        <authorList>
            <person name="de Groot N.N."/>
        </authorList>
    </citation>
    <scope>NUCLEOTIDE SEQUENCE [LARGE SCALE GENOMIC DNA]</scope>
    <source>
        <strain evidence="14 15">DSM 20581</strain>
    </source>
</reference>
<dbReference type="Gene3D" id="3.10.580.10">
    <property type="entry name" value="CBS-domain"/>
    <property type="match status" value="1"/>
</dbReference>
<dbReference type="PROSITE" id="PS51371">
    <property type="entry name" value="CBS"/>
    <property type="match status" value="2"/>
</dbReference>
<feature type="domain" description="CBS" evidence="12">
    <location>
        <begin position="290"/>
        <end position="347"/>
    </location>
</feature>
<evidence type="ECO:0000256" key="3">
    <source>
        <dbReference type="ARBA" id="ARBA00022475"/>
    </source>
</evidence>
<keyword evidence="15" id="KW-1185">Reference proteome</keyword>
<gene>
    <name evidence="14" type="ORF">SAMN04488506_0368</name>
</gene>
<keyword evidence="7 9" id="KW-0129">CBS domain</keyword>
<evidence type="ECO:0000259" key="13">
    <source>
        <dbReference type="PROSITE" id="PS51846"/>
    </source>
</evidence>
<dbReference type="AlphaFoldDB" id="A0A1I5V5A0"/>
<proteinExistence type="inferred from homology"/>
<dbReference type="Pfam" id="PF00571">
    <property type="entry name" value="CBS"/>
    <property type="match status" value="2"/>
</dbReference>
<dbReference type="Pfam" id="PF03471">
    <property type="entry name" value="CorC_HlyC"/>
    <property type="match status" value="1"/>
</dbReference>
<dbReference type="RefSeq" id="WP_092479437.1">
    <property type="nucleotide sequence ID" value="NZ_FOXW01000001.1"/>
</dbReference>
<evidence type="ECO:0000256" key="9">
    <source>
        <dbReference type="PROSITE-ProRule" id="PRU00703"/>
    </source>
</evidence>
<dbReference type="InterPro" id="IPR036318">
    <property type="entry name" value="FAD-bd_PCMH-like_sf"/>
</dbReference>
<comment type="subcellular location">
    <subcellularLocation>
        <location evidence="1">Cell membrane</location>
        <topology evidence="1">Multi-pass membrane protein</topology>
    </subcellularLocation>
</comment>
<dbReference type="InterPro" id="IPR051676">
    <property type="entry name" value="UPF0053_domain"/>
</dbReference>
<accession>A0A1I5V5A0</accession>
<keyword evidence="5" id="KW-0677">Repeat</keyword>
<evidence type="ECO:0000256" key="2">
    <source>
        <dbReference type="ARBA" id="ARBA00006337"/>
    </source>
</evidence>
<dbReference type="InterPro" id="IPR044751">
    <property type="entry name" value="Ion_transp-like_CBS"/>
</dbReference>
<dbReference type="GO" id="GO:0005886">
    <property type="term" value="C:plasma membrane"/>
    <property type="evidence" value="ECO:0007669"/>
    <property type="project" value="UniProtKB-SubCell"/>
</dbReference>
<dbReference type="FunFam" id="3.10.580.10:FF:000002">
    <property type="entry name" value="Magnesium/cobalt efflux protein CorC"/>
    <property type="match status" value="1"/>
</dbReference>
<feature type="transmembrane region" description="Helical" evidence="11">
    <location>
        <begin position="139"/>
        <end position="158"/>
    </location>
</feature>
<feature type="transmembrane region" description="Helical" evidence="11">
    <location>
        <begin position="12"/>
        <end position="36"/>
    </location>
</feature>
<dbReference type="InterPro" id="IPR002550">
    <property type="entry name" value="CNNM"/>
</dbReference>
<dbReference type="PROSITE" id="PS51846">
    <property type="entry name" value="CNNM"/>
    <property type="match status" value="1"/>
</dbReference>
<evidence type="ECO:0000256" key="10">
    <source>
        <dbReference type="PROSITE-ProRule" id="PRU01193"/>
    </source>
</evidence>
<evidence type="ECO:0000313" key="15">
    <source>
        <dbReference type="Proteomes" id="UP000199136"/>
    </source>
</evidence>
<evidence type="ECO:0000256" key="11">
    <source>
        <dbReference type="SAM" id="Phobius"/>
    </source>
</evidence>
<dbReference type="PANTHER" id="PTHR43099:SF5">
    <property type="entry name" value="HLYC_CORC FAMILY TRANSPORTER"/>
    <property type="match status" value="1"/>
</dbReference>
<dbReference type="SUPFAM" id="SSF54631">
    <property type="entry name" value="CBS-domain pair"/>
    <property type="match status" value="1"/>
</dbReference>
<dbReference type="SUPFAM" id="SSF56176">
    <property type="entry name" value="FAD-binding/transporter-associated domain-like"/>
    <property type="match status" value="1"/>
</dbReference>
<dbReference type="STRING" id="82801.SAMN04488506_0368"/>
<name>A0A1I5V5A0_9LACT</name>
<feature type="transmembrane region" description="Helical" evidence="11">
    <location>
        <begin position="101"/>
        <end position="127"/>
    </location>
</feature>
<evidence type="ECO:0000256" key="6">
    <source>
        <dbReference type="ARBA" id="ARBA00022989"/>
    </source>
</evidence>
<dbReference type="OrthoDB" id="9798188at2"/>
<dbReference type="InterPro" id="IPR005170">
    <property type="entry name" value="Transptr-assoc_dom"/>
</dbReference>
<protein>
    <submittedName>
        <fullName evidence="14">Putative hemolysin</fullName>
    </submittedName>
</protein>
<sequence length="451" mass="50260">MTPDPGSDSSLSVQIILIVVLTAINALFAAAEMAFVSLDKGKINEKAINGDKKAKNVLKLLGNSDNFLSTIQVAITLAGFLNSASAATSLANRFMPLLGDIPGASTIAVVIVTIIISYITLVFGELFPKTVALQRSESVALGTAGIILAVQKVMMPFVKLLSLSTNMLKKITPIEFSEEEEKMTRDEFRSYLEQSQKDEAIDIGEFSMLKGVLSLDTKMAKEVMVPRTDTFMIDYDDGNEENIPKLLDIPYSRVPVYFEDKDNIIGIIHVKNLLRESRNRNIDEIDLKDILNEPLFVPETIYIDDLIYELRKTRNQMAVLNDEYGGVVGVVTLEDVVEEIVGDIDDEYDEVYALIEKINDNRYLVDGSTQLSKFNEFFGTSLESSDVDTIAGFFIIEYGNIPRDGDDAFVEYENFLLKANEIESSRISNLIVERIDETQDTTGINLMDEDK</sequence>
<dbReference type="CDD" id="cd04590">
    <property type="entry name" value="CBS_pair_CorC_HlyC_assoc"/>
    <property type="match status" value="1"/>
</dbReference>
<dbReference type="Gene3D" id="3.30.465.10">
    <property type="match status" value="1"/>
</dbReference>
<dbReference type="SMART" id="SM01091">
    <property type="entry name" value="CorC_HlyC"/>
    <property type="match status" value="1"/>
</dbReference>
<evidence type="ECO:0000259" key="12">
    <source>
        <dbReference type="PROSITE" id="PS51371"/>
    </source>
</evidence>
<feature type="domain" description="CNNM transmembrane" evidence="13">
    <location>
        <begin position="7"/>
        <end position="205"/>
    </location>
</feature>
<feature type="transmembrane region" description="Helical" evidence="11">
    <location>
        <begin position="57"/>
        <end position="81"/>
    </location>
</feature>
<evidence type="ECO:0000256" key="4">
    <source>
        <dbReference type="ARBA" id="ARBA00022692"/>
    </source>
</evidence>
<dbReference type="InterPro" id="IPR000644">
    <property type="entry name" value="CBS_dom"/>
</dbReference>
<organism evidence="14 15">
    <name type="scientific">Desemzia incerta</name>
    <dbReference type="NCBI Taxonomy" id="82801"/>
    <lineage>
        <taxon>Bacteria</taxon>
        <taxon>Bacillati</taxon>
        <taxon>Bacillota</taxon>
        <taxon>Bacilli</taxon>
        <taxon>Lactobacillales</taxon>
        <taxon>Carnobacteriaceae</taxon>
        <taxon>Desemzia</taxon>
    </lineage>
</organism>
<evidence type="ECO:0000256" key="8">
    <source>
        <dbReference type="ARBA" id="ARBA00023136"/>
    </source>
</evidence>
<keyword evidence="4 10" id="KW-0812">Transmembrane</keyword>
<dbReference type="PANTHER" id="PTHR43099">
    <property type="entry name" value="UPF0053 PROTEIN YRKA"/>
    <property type="match status" value="1"/>
</dbReference>
<evidence type="ECO:0000256" key="1">
    <source>
        <dbReference type="ARBA" id="ARBA00004651"/>
    </source>
</evidence>
<feature type="domain" description="CBS" evidence="12">
    <location>
        <begin position="224"/>
        <end position="284"/>
    </location>
</feature>
<evidence type="ECO:0000256" key="5">
    <source>
        <dbReference type="ARBA" id="ARBA00022737"/>
    </source>
</evidence>
<dbReference type="GO" id="GO:0050660">
    <property type="term" value="F:flavin adenine dinucleotide binding"/>
    <property type="evidence" value="ECO:0007669"/>
    <property type="project" value="InterPro"/>
</dbReference>
<keyword evidence="8 10" id="KW-0472">Membrane</keyword>
<dbReference type="InterPro" id="IPR016169">
    <property type="entry name" value="FAD-bd_PCMH_sub2"/>
</dbReference>
<keyword evidence="3" id="KW-1003">Cell membrane</keyword>
<dbReference type="InterPro" id="IPR046342">
    <property type="entry name" value="CBS_dom_sf"/>
</dbReference>
<comment type="similarity">
    <text evidence="2">Belongs to the UPF0053 family.</text>
</comment>